<comment type="caution">
    <text evidence="2">The sequence shown here is derived from an EMBL/GenBank/DDBJ whole genome shotgun (WGS) entry which is preliminary data.</text>
</comment>
<evidence type="ECO:0000313" key="3">
    <source>
        <dbReference type="Proteomes" id="UP001172457"/>
    </source>
</evidence>
<evidence type="ECO:0000256" key="1">
    <source>
        <dbReference type="SAM" id="MobiDB-lite"/>
    </source>
</evidence>
<dbReference type="Gene3D" id="3.80.10.10">
    <property type="entry name" value="Ribonuclease Inhibitor"/>
    <property type="match status" value="1"/>
</dbReference>
<feature type="region of interest" description="Disordered" evidence="1">
    <location>
        <begin position="261"/>
        <end position="417"/>
    </location>
</feature>
<dbReference type="AlphaFoldDB" id="A0AA38TSV3"/>
<accession>A0AA38TSV3</accession>
<protein>
    <recommendedName>
        <fullName evidence="4">DUF4283 domain-containing protein</fullName>
    </recommendedName>
</protein>
<evidence type="ECO:0008006" key="4">
    <source>
        <dbReference type="Google" id="ProtNLM"/>
    </source>
</evidence>
<feature type="region of interest" description="Disordered" evidence="1">
    <location>
        <begin position="553"/>
        <end position="602"/>
    </location>
</feature>
<feature type="compositionally biased region" description="Acidic residues" evidence="1">
    <location>
        <begin position="293"/>
        <end position="309"/>
    </location>
</feature>
<dbReference type="InterPro" id="IPR032675">
    <property type="entry name" value="LRR_dom_sf"/>
</dbReference>
<keyword evidence="3" id="KW-1185">Reference proteome</keyword>
<feature type="compositionally biased region" description="Polar residues" evidence="1">
    <location>
        <begin position="319"/>
        <end position="329"/>
    </location>
</feature>
<feature type="compositionally biased region" description="Low complexity" evidence="1">
    <location>
        <begin position="573"/>
        <end position="586"/>
    </location>
</feature>
<dbReference type="EMBL" id="JARYMX010000002">
    <property type="protein sequence ID" value="KAJ9560951.1"/>
    <property type="molecule type" value="Genomic_DNA"/>
</dbReference>
<name>A0AA38TSV3_9ASTR</name>
<proteinExistence type="predicted"/>
<reference evidence="2" key="1">
    <citation type="submission" date="2023-03" db="EMBL/GenBank/DDBJ databases">
        <title>Chromosome-scale reference genome and RAD-based genetic map of yellow starthistle (Centaurea solstitialis) reveal putative structural variation and QTLs associated with invader traits.</title>
        <authorList>
            <person name="Reatini B."/>
            <person name="Cang F.A."/>
            <person name="Jiang Q."/>
            <person name="Mckibben M.T.W."/>
            <person name="Barker M.S."/>
            <person name="Rieseberg L.H."/>
            <person name="Dlugosch K.M."/>
        </authorList>
    </citation>
    <scope>NUCLEOTIDE SEQUENCE</scope>
    <source>
        <strain evidence="2">CAN-66</strain>
        <tissue evidence="2">Leaf</tissue>
    </source>
</reference>
<gene>
    <name evidence="2" type="ORF">OSB04_006111</name>
</gene>
<sequence length="629" mass="69426">MSCVALWTSVPRKNENLESLDLSQNSLSGEISQQSLLQQDSLLFCMCHSTIMKGAYPRKEGKSYTGILRLCGKPLSKECENLKVSTTPQASNKSESFFPSERVDRSMIFSGVGSRLVIEIRFGMRNRNGGKFKCEPLFGCEREDNRETLDKIVAEKTNGLHYWIKDLSKLTPGFRNSERLAWLKVEGLPLQIWKQETFKVIASRWGKVLELHNCELEDSDSAMWGKILIGTCLKERISVISSVKVGNLYYVIRIEEDDGALQDTHSMEEESFSQSMEEDDASDEGLNSSSDWSAEESGSEDDWLVEESIFEGNKEKPSMKSNSKESSGNDAEAKLADAAAEESGDKPTTAIGDFPVDDRKEGESAVESGVKSPAAIGKQSLPVEDQKEGEELKSGEYVGASNEGGNHTEALDHMGKMRKPTANQVLDEGVGPVRQANKPSNFVGPLDKSVIGLVDSYETGLPSVNKDGPNLENVSQIKLQLQGLSNQLQDRPQIKTTRPEKGQLKQFSMVERKGMSSEELANQDVNGAKLRSCRSEFNIFGRGRMSFHLLKQKARIAQKKRKKPGNSLTRPKSNSGGNNSSSESINPPLANEVEVEHGVPNEELERFGEAIGVIWNKEKTGDAQPEASS</sequence>
<dbReference type="Proteomes" id="UP001172457">
    <property type="component" value="Chromosome 2"/>
</dbReference>
<evidence type="ECO:0000313" key="2">
    <source>
        <dbReference type="EMBL" id="KAJ9560951.1"/>
    </source>
</evidence>
<feature type="compositionally biased region" description="Basic and acidic residues" evidence="1">
    <location>
        <begin position="384"/>
        <end position="394"/>
    </location>
</feature>
<dbReference type="InterPro" id="IPR001611">
    <property type="entry name" value="Leu-rich_rpt"/>
</dbReference>
<dbReference type="PROSITE" id="PS51450">
    <property type="entry name" value="LRR"/>
    <property type="match status" value="1"/>
</dbReference>
<organism evidence="2 3">
    <name type="scientific">Centaurea solstitialis</name>
    <name type="common">yellow star-thistle</name>
    <dbReference type="NCBI Taxonomy" id="347529"/>
    <lineage>
        <taxon>Eukaryota</taxon>
        <taxon>Viridiplantae</taxon>
        <taxon>Streptophyta</taxon>
        <taxon>Embryophyta</taxon>
        <taxon>Tracheophyta</taxon>
        <taxon>Spermatophyta</taxon>
        <taxon>Magnoliopsida</taxon>
        <taxon>eudicotyledons</taxon>
        <taxon>Gunneridae</taxon>
        <taxon>Pentapetalae</taxon>
        <taxon>asterids</taxon>
        <taxon>campanulids</taxon>
        <taxon>Asterales</taxon>
        <taxon>Asteraceae</taxon>
        <taxon>Carduoideae</taxon>
        <taxon>Cardueae</taxon>
        <taxon>Centaureinae</taxon>
        <taxon>Centaurea</taxon>
    </lineage>
</organism>
<feature type="compositionally biased region" description="Basic residues" evidence="1">
    <location>
        <begin position="553"/>
        <end position="564"/>
    </location>
</feature>